<dbReference type="InParanoid" id="A0A395JHV0"/>
<evidence type="ECO:0008006" key="3">
    <source>
        <dbReference type="Google" id="ProtNLM"/>
    </source>
</evidence>
<dbReference type="AlphaFoldDB" id="A0A395JHV0"/>
<name>A0A395JHV0_9GAMM</name>
<comment type="caution">
    <text evidence="1">The sequence shown here is derived from an EMBL/GenBank/DDBJ whole genome shotgun (WGS) entry which is preliminary data.</text>
</comment>
<protein>
    <recommendedName>
        <fullName evidence="3">Beta-barrel porin 2</fullName>
    </recommendedName>
</protein>
<gene>
    <name evidence="1" type="ORF">DFR28_10485</name>
</gene>
<accession>A0A395JHV0</accession>
<evidence type="ECO:0000313" key="2">
    <source>
        <dbReference type="Proteomes" id="UP000253083"/>
    </source>
</evidence>
<dbReference type="RefSeq" id="WP_113955026.1">
    <property type="nucleotide sequence ID" value="NZ_QNRT01000004.1"/>
</dbReference>
<reference evidence="1 2" key="1">
    <citation type="submission" date="2018-06" db="EMBL/GenBank/DDBJ databases">
        <title>Genomic Encyclopedia of Type Strains, Phase IV (KMG-IV): sequencing the most valuable type-strain genomes for metagenomic binning, comparative biology and taxonomic classification.</title>
        <authorList>
            <person name="Goeker M."/>
        </authorList>
    </citation>
    <scope>NUCLEOTIDE SEQUENCE [LARGE SCALE GENOMIC DNA]</scope>
    <source>
        <strain evidence="1 2">DSM 24032</strain>
    </source>
</reference>
<organism evidence="1 2">
    <name type="scientific">Arenicella xantha</name>
    <dbReference type="NCBI Taxonomy" id="644221"/>
    <lineage>
        <taxon>Bacteria</taxon>
        <taxon>Pseudomonadati</taxon>
        <taxon>Pseudomonadota</taxon>
        <taxon>Gammaproteobacteria</taxon>
        <taxon>Arenicellales</taxon>
        <taxon>Arenicellaceae</taxon>
        <taxon>Arenicella</taxon>
    </lineage>
</organism>
<evidence type="ECO:0000313" key="1">
    <source>
        <dbReference type="EMBL" id="RBP49159.1"/>
    </source>
</evidence>
<dbReference type="SUPFAM" id="SSF56935">
    <property type="entry name" value="Porins"/>
    <property type="match status" value="1"/>
</dbReference>
<dbReference type="Proteomes" id="UP000253083">
    <property type="component" value="Unassembled WGS sequence"/>
</dbReference>
<dbReference type="OrthoDB" id="9153755at2"/>
<dbReference type="EMBL" id="QNRT01000004">
    <property type="protein sequence ID" value="RBP49159.1"/>
    <property type="molecule type" value="Genomic_DNA"/>
</dbReference>
<dbReference type="Pfam" id="PF10082">
    <property type="entry name" value="BBP2_2"/>
    <property type="match status" value="1"/>
</dbReference>
<sequence>MISNNVFNGASEMTLLKLKVASTMIINRVTCATLLSVGIGLTGVSAASAQVASKGLTPAANTYRSYQNASIVRDSGLSQPLDLLNDFYPAVAVTVSDHDNVRRRPDFQEEDLKITVDPSLAYRTNIGRHQFYAAYNGTFTFHQDIEQEDAESNGLFAKAGLDLSRRWDLDLFGGFGESFEERGLSGGRDFFLFDADSLNAGPEELEYKSFGADLAYGRKLGVLKGVLGFERVETTFDSDDQLLRQSARERDRESDSVHLDVDWQFGARTSLFGRVQYTETDYISILNTLDSEQTDYLIGLRWKPSSALSGVLGVGQSEKDFVDPNVEDYDSDTYYANLNYSLSAFSNIQLAASRQVEEPGDAQSSYYETDFVGVGWTHSLSPRWVVDVYSKWGDDDYNTGRKDNFTDWGIGVDYLWRSWLTAGLYYGEIERESNLSDVDYQDAYFGLRLKSDLRSWFGGSKQREIEPASFDYPKKTGPSQ</sequence>
<dbReference type="Gene3D" id="2.40.160.10">
    <property type="entry name" value="Porin"/>
    <property type="match status" value="1"/>
</dbReference>
<proteinExistence type="predicted"/>
<dbReference type="InterPro" id="IPR023614">
    <property type="entry name" value="Porin_dom_sf"/>
</dbReference>
<dbReference type="InterPro" id="IPR018759">
    <property type="entry name" value="BBP2_2"/>
</dbReference>
<keyword evidence="2" id="KW-1185">Reference proteome</keyword>